<evidence type="ECO:0000313" key="2">
    <source>
        <dbReference type="EMBL" id="GHP03428.1"/>
    </source>
</evidence>
<feature type="compositionally biased region" description="Low complexity" evidence="1">
    <location>
        <begin position="19"/>
        <end position="28"/>
    </location>
</feature>
<evidence type="ECO:0000256" key="1">
    <source>
        <dbReference type="SAM" id="MobiDB-lite"/>
    </source>
</evidence>
<dbReference type="Proteomes" id="UP000660262">
    <property type="component" value="Unassembled WGS sequence"/>
</dbReference>
<dbReference type="SUPFAM" id="SSF54593">
    <property type="entry name" value="Glyoxalase/Bleomycin resistance protein/Dihydroxybiphenyl dioxygenase"/>
    <property type="match status" value="1"/>
</dbReference>
<dbReference type="AlphaFoldDB" id="A0A830H9P3"/>
<comment type="caution">
    <text evidence="2">The sequence shown here is derived from an EMBL/GenBank/DDBJ whole genome shotgun (WGS) entry which is preliminary data.</text>
</comment>
<name>A0A830H9P3_9CHLO</name>
<feature type="compositionally biased region" description="Gly residues" evidence="1">
    <location>
        <begin position="29"/>
        <end position="52"/>
    </location>
</feature>
<gene>
    <name evidence="2" type="ORF">PPROV_000218300</name>
</gene>
<dbReference type="InterPro" id="IPR029068">
    <property type="entry name" value="Glyas_Bleomycin-R_OHBP_Dase"/>
</dbReference>
<accession>A0A830H9P3</accession>
<keyword evidence="3" id="KW-1185">Reference proteome</keyword>
<organism evidence="2 3">
    <name type="scientific">Pycnococcus provasolii</name>
    <dbReference type="NCBI Taxonomy" id="41880"/>
    <lineage>
        <taxon>Eukaryota</taxon>
        <taxon>Viridiplantae</taxon>
        <taxon>Chlorophyta</taxon>
        <taxon>Pseudoscourfieldiophyceae</taxon>
        <taxon>Pseudoscourfieldiales</taxon>
        <taxon>Pycnococcaceae</taxon>
        <taxon>Pycnococcus</taxon>
    </lineage>
</organism>
<dbReference type="EMBL" id="BNJQ01000005">
    <property type="protein sequence ID" value="GHP03428.1"/>
    <property type="molecule type" value="Genomic_DNA"/>
</dbReference>
<protein>
    <submittedName>
        <fullName evidence="2">Uncharacterized protein</fullName>
    </submittedName>
</protein>
<sequence length="480" mass="50009">MHGGGLGFMPSCRVSLGVSRSSSSRRFGPQGGGGGGVGGVGNRSGGGGGRGGARCGLGRRLGQRCRGVVDSLGFRQHGGGGDDDSVIVDDDNVVSGAIQRAEAESGVRSGSDLSAVSRRAALTLCGAAAVLAAPTTAMAFQTRADDEARIAQIADEIKQLPANPADDTDDELVRRDALTSEEAGLRNDLARLDSNRAYVQGLRQELQLGIGGYAQSCQLRVPSLEAAEAFWCGALGMDAFDRRKDDEGRRLVSVSYGPVSLDDENGAHFSINLVEDTALPTGPAAVDADQPGDPRVISLTRPGLAYIQVAVPNPLRITKVFASEAEILWGYGYFELALPLSAGGGRVRAYAGKARRDPVELLSYHVENPKAAAEELRRALPGLEVLPLAVYDGKNRGPVSPKDVGNVYIPRPPKGSVLLGYAGANESGACVMLEPMQKPSKGAVSTDPTDGYDGIDIVSGAEVNADVVTPAVVSVRSRKF</sequence>
<proteinExistence type="predicted"/>
<dbReference type="OrthoDB" id="16820at2759"/>
<feature type="region of interest" description="Disordered" evidence="1">
    <location>
        <begin position="19"/>
        <end position="52"/>
    </location>
</feature>
<reference evidence="2" key="1">
    <citation type="submission" date="2020-10" db="EMBL/GenBank/DDBJ databases">
        <title>Unveiling of a novel bifunctional photoreceptor, Dualchrome1, isolated from a cosmopolitan green alga.</title>
        <authorList>
            <person name="Suzuki S."/>
            <person name="Kawachi M."/>
        </authorList>
    </citation>
    <scope>NUCLEOTIDE SEQUENCE</scope>
    <source>
        <strain evidence="2">NIES 2893</strain>
    </source>
</reference>
<evidence type="ECO:0000313" key="3">
    <source>
        <dbReference type="Proteomes" id="UP000660262"/>
    </source>
</evidence>